<proteinExistence type="predicted"/>
<keyword evidence="2" id="KW-1185">Reference proteome</keyword>
<dbReference type="EMBL" id="QNUE01000001">
    <property type="protein sequence ID" value="REC69298.1"/>
    <property type="molecule type" value="Genomic_DNA"/>
</dbReference>
<organism evidence="1 2">
    <name type="scientific">Chryseobacterium flavum</name>
    <dbReference type="NCBI Taxonomy" id="415851"/>
    <lineage>
        <taxon>Bacteria</taxon>
        <taxon>Pseudomonadati</taxon>
        <taxon>Bacteroidota</taxon>
        <taxon>Flavobacteriia</taxon>
        <taxon>Flavobacteriales</taxon>
        <taxon>Weeksellaceae</taxon>
        <taxon>Chryseobacterium group</taxon>
        <taxon>Chryseobacterium</taxon>
    </lineage>
</organism>
<dbReference type="AlphaFoldDB" id="A0A3D9CUJ2"/>
<protein>
    <submittedName>
        <fullName evidence="1">Uncharacterized protein</fullName>
    </submittedName>
</protein>
<accession>A0A3D9CUJ2</accession>
<gene>
    <name evidence="1" type="ORF">DRF59_00015</name>
</gene>
<comment type="caution">
    <text evidence="1">The sequence shown here is derived from an EMBL/GenBank/DDBJ whole genome shotgun (WGS) entry which is preliminary data.</text>
</comment>
<name>A0A3D9CUJ2_9FLAO</name>
<reference evidence="1 2" key="1">
    <citation type="journal article" date="2007" name="Int. J. Syst. Evol. Microbiol.">
        <title>Chryseobacterium flavum sp. nov., isolated from polluted soil.</title>
        <authorList>
            <person name="Zhou Y."/>
            <person name="Dong J."/>
            <person name="Wang X."/>
            <person name="Huang X."/>
            <person name="Zhang K.Y."/>
            <person name="Zhang Y.Q."/>
            <person name="Guo Y.F."/>
            <person name="Lai R."/>
            <person name="Li W.J."/>
        </authorList>
    </citation>
    <scope>NUCLEOTIDE SEQUENCE [LARGE SCALE GENOMIC DNA]</scope>
    <source>
        <strain evidence="1 2">KCTC 12877</strain>
    </source>
</reference>
<evidence type="ECO:0000313" key="2">
    <source>
        <dbReference type="Proteomes" id="UP000256769"/>
    </source>
</evidence>
<dbReference type="Proteomes" id="UP000256769">
    <property type="component" value="Unassembled WGS sequence"/>
</dbReference>
<dbReference type="OrthoDB" id="1337752at2"/>
<dbReference type="RefSeq" id="WP_115956260.1">
    <property type="nucleotide sequence ID" value="NZ_CBCRVL010000038.1"/>
</dbReference>
<evidence type="ECO:0000313" key="1">
    <source>
        <dbReference type="EMBL" id="REC69298.1"/>
    </source>
</evidence>
<sequence length="78" mass="8808">MNYDLSTNEIKIGIGDKRIGLVGHELKHAYQYESGETSLVVDNSAYGKLYDITDETASYNRERALGTGFNSFKRQMLL</sequence>